<gene>
    <name evidence="5" type="primary">hcaB</name>
    <name evidence="5" type="ORF">JFN94_26745</name>
</gene>
<dbReference type="Gene3D" id="3.40.50.720">
    <property type="entry name" value="NAD(P)-binding Rossmann-like Domain"/>
    <property type="match status" value="1"/>
</dbReference>
<evidence type="ECO:0000313" key="5">
    <source>
        <dbReference type="EMBL" id="QQK04916.1"/>
    </source>
</evidence>
<dbReference type="Proteomes" id="UP000596205">
    <property type="component" value="Chromosome 2"/>
</dbReference>
<keyword evidence="2" id="KW-0058">Aromatic hydrocarbons catabolism</keyword>
<dbReference type="KEGG" id="bann:JFN94_26745"/>
<organism evidence="5 6">
    <name type="scientific">Burkholderia anthina</name>
    <dbReference type="NCBI Taxonomy" id="179879"/>
    <lineage>
        <taxon>Bacteria</taxon>
        <taxon>Pseudomonadati</taxon>
        <taxon>Pseudomonadota</taxon>
        <taxon>Betaproteobacteria</taxon>
        <taxon>Burkholderiales</taxon>
        <taxon>Burkholderiaceae</taxon>
        <taxon>Burkholderia</taxon>
        <taxon>Burkholderia cepacia complex</taxon>
    </lineage>
</organism>
<dbReference type="NCBIfam" id="NF042950">
    <property type="entry name" value="3PPDhyd_Dh_HcaB"/>
    <property type="match status" value="1"/>
</dbReference>
<name>A0A7T6VJJ6_9BURK</name>
<evidence type="ECO:0000256" key="2">
    <source>
        <dbReference type="ARBA" id="ARBA00022797"/>
    </source>
</evidence>
<accession>A0A7T6VJJ6</accession>
<keyword evidence="3 5" id="KW-0560">Oxidoreductase</keyword>
<dbReference type="GO" id="GO:0018498">
    <property type="term" value="F:2,3-dihydroxy-2,3-dihydro-phenylpropionate dehydrogenase activity"/>
    <property type="evidence" value="ECO:0007669"/>
    <property type="project" value="UniProtKB-EC"/>
</dbReference>
<dbReference type="FunFam" id="3.40.50.720:FF:000151">
    <property type="entry name" value="3-phenylpropionate-dihydrodiol/cinnamic acid-dihydrodiol dehydrogenase"/>
    <property type="match status" value="1"/>
</dbReference>
<dbReference type="InterPro" id="IPR020904">
    <property type="entry name" value="Sc_DH/Rdtase_CS"/>
</dbReference>
<sequence length="273" mass="28491">MSWLDGEVALITGGGSGLGLALVERFLAEGARVGVLERLADKVDALHARFGADIEIVHGDVRVYDDNRRAVDATVARFGKLDTFIGNAALWDHGASLLGLSPERLDSGFDELFAVNVKGYLLGAKAAAGALVASHGSMIFTLSNAAFYPGGGGPLYTASKHAAVGLIRELAYELAPHVRVNGVGPCGMASDLRGPDALGQSQQRIMDTRTPEAIASILPLQFFPAPADFTGPFVLLASRANNRTLSGVMIQADAGLGIRGIRHVAGGLHVSHT</sequence>
<evidence type="ECO:0000256" key="4">
    <source>
        <dbReference type="ARBA" id="ARBA00023027"/>
    </source>
</evidence>
<keyword evidence="4" id="KW-0520">NAD</keyword>
<dbReference type="InterPro" id="IPR036291">
    <property type="entry name" value="NAD(P)-bd_dom_sf"/>
</dbReference>
<comment type="similarity">
    <text evidence="1">Belongs to the short-chain dehydrogenases/reductases (SDR) family.</text>
</comment>
<evidence type="ECO:0000256" key="3">
    <source>
        <dbReference type="ARBA" id="ARBA00023002"/>
    </source>
</evidence>
<dbReference type="PROSITE" id="PS00061">
    <property type="entry name" value="ADH_SHORT"/>
    <property type="match status" value="1"/>
</dbReference>
<proteinExistence type="inferred from homology"/>
<dbReference type="EMBL" id="CP066770">
    <property type="protein sequence ID" value="QQK04916.1"/>
    <property type="molecule type" value="Genomic_DNA"/>
</dbReference>
<dbReference type="SUPFAM" id="SSF51735">
    <property type="entry name" value="NAD(P)-binding Rossmann-fold domains"/>
    <property type="match status" value="1"/>
</dbReference>
<evidence type="ECO:0000313" key="6">
    <source>
        <dbReference type="Proteomes" id="UP000596205"/>
    </source>
</evidence>
<dbReference type="NCBIfam" id="NF004849">
    <property type="entry name" value="PRK06200.1"/>
    <property type="match status" value="1"/>
</dbReference>
<dbReference type="PANTHER" id="PTHR43180:SF30">
    <property type="entry name" value="MOMILACTONE A SYNTHASE"/>
    <property type="match status" value="1"/>
</dbReference>
<dbReference type="RefSeq" id="WP_124825375.1">
    <property type="nucleotide sequence ID" value="NZ_CADEPR010000001.1"/>
</dbReference>
<dbReference type="Pfam" id="PF00106">
    <property type="entry name" value="adh_short"/>
    <property type="match status" value="1"/>
</dbReference>
<reference evidence="5 6" key="1">
    <citation type="submission" date="2020-12" db="EMBL/GenBank/DDBJ databases">
        <title>Complete genome sequence of Burkholderia anthina BJQ0011.</title>
        <authorList>
            <person name="Xu Y."/>
        </authorList>
    </citation>
    <scope>NUCLEOTIDE SEQUENCE [LARGE SCALE GENOMIC DNA]</scope>
    <source>
        <strain evidence="5 6">BJQ0011</strain>
    </source>
</reference>
<evidence type="ECO:0000256" key="1">
    <source>
        <dbReference type="ARBA" id="ARBA00006484"/>
    </source>
</evidence>
<dbReference type="EC" id="1.3.1.87" evidence="5"/>
<dbReference type="AlphaFoldDB" id="A0A7T6VJJ6"/>
<dbReference type="PANTHER" id="PTHR43180">
    <property type="entry name" value="3-OXOACYL-(ACYL-CARRIER-PROTEIN) REDUCTASE (AFU_ORTHOLOGUE AFUA_6G11210)"/>
    <property type="match status" value="1"/>
</dbReference>
<protein>
    <submittedName>
        <fullName evidence="5">3-(Cis-5,6-dihydroxycyclohexa-1, 3-dien-1-yl)propanoate dehydrogenase</fullName>
        <ecNumber evidence="5">1.3.1.87</ecNumber>
    </submittedName>
</protein>
<dbReference type="PRINTS" id="PR00081">
    <property type="entry name" value="GDHRDH"/>
</dbReference>
<dbReference type="InterPro" id="IPR002347">
    <property type="entry name" value="SDR_fam"/>
</dbReference>